<dbReference type="Gramene" id="OMERI04G13410.1">
    <property type="protein sequence ID" value="OMERI04G13410.1"/>
    <property type="gene ID" value="OMERI04G13410"/>
</dbReference>
<sequence length="79" mass="8375">MEDAVAPTEGGAEAAGVEDVGTAEGEPLLGSVQLKQIQYTCKNRSINQAQNEAPCSRHAHQLLLLAIVGLKIGRHGERQ</sequence>
<dbReference type="HOGENOM" id="CLU_2610103_0_0_1"/>
<dbReference type="Proteomes" id="UP000008021">
    <property type="component" value="Chromosome 4"/>
</dbReference>
<name>A0A0E0DF51_9ORYZ</name>
<keyword evidence="3" id="KW-1185">Reference proteome</keyword>
<feature type="region of interest" description="Disordered" evidence="1">
    <location>
        <begin position="1"/>
        <end position="22"/>
    </location>
</feature>
<evidence type="ECO:0000313" key="2">
    <source>
        <dbReference type="EnsemblPlants" id="OMERI04G13410.1"/>
    </source>
</evidence>
<reference evidence="2" key="1">
    <citation type="submission" date="2015-04" db="UniProtKB">
        <authorList>
            <consortium name="EnsemblPlants"/>
        </authorList>
    </citation>
    <scope>IDENTIFICATION</scope>
</reference>
<reference evidence="2" key="2">
    <citation type="submission" date="2018-05" db="EMBL/GenBank/DDBJ databases">
        <title>OmerRS3 (Oryza meridionalis Reference Sequence Version 3).</title>
        <authorList>
            <person name="Zhang J."/>
            <person name="Kudrna D."/>
            <person name="Lee S."/>
            <person name="Talag J."/>
            <person name="Welchert J."/>
            <person name="Wing R.A."/>
        </authorList>
    </citation>
    <scope>NUCLEOTIDE SEQUENCE [LARGE SCALE GENOMIC DNA]</scope>
    <source>
        <strain evidence="2">cv. OR44</strain>
    </source>
</reference>
<protein>
    <submittedName>
        <fullName evidence="2">Uncharacterized protein</fullName>
    </submittedName>
</protein>
<proteinExistence type="predicted"/>
<dbReference type="EnsemblPlants" id="OMERI04G13410.1">
    <property type="protein sequence ID" value="OMERI04G13410.1"/>
    <property type="gene ID" value="OMERI04G13410"/>
</dbReference>
<organism evidence="2">
    <name type="scientific">Oryza meridionalis</name>
    <dbReference type="NCBI Taxonomy" id="40149"/>
    <lineage>
        <taxon>Eukaryota</taxon>
        <taxon>Viridiplantae</taxon>
        <taxon>Streptophyta</taxon>
        <taxon>Embryophyta</taxon>
        <taxon>Tracheophyta</taxon>
        <taxon>Spermatophyta</taxon>
        <taxon>Magnoliopsida</taxon>
        <taxon>Liliopsida</taxon>
        <taxon>Poales</taxon>
        <taxon>Poaceae</taxon>
        <taxon>BOP clade</taxon>
        <taxon>Oryzoideae</taxon>
        <taxon>Oryzeae</taxon>
        <taxon>Oryzinae</taxon>
        <taxon>Oryza</taxon>
    </lineage>
</organism>
<evidence type="ECO:0000313" key="3">
    <source>
        <dbReference type="Proteomes" id="UP000008021"/>
    </source>
</evidence>
<evidence type="ECO:0000256" key="1">
    <source>
        <dbReference type="SAM" id="MobiDB-lite"/>
    </source>
</evidence>
<accession>A0A0E0DF51</accession>
<dbReference type="AlphaFoldDB" id="A0A0E0DF51"/>